<gene>
    <name evidence="2" type="ORF">METZ01_LOCUS512344</name>
</gene>
<name>A0A383ET38_9ZZZZ</name>
<proteinExistence type="inferred from homology"/>
<reference evidence="2" key="1">
    <citation type="submission" date="2018-05" db="EMBL/GenBank/DDBJ databases">
        <authorList>
            <person name="Lanie J.A."/>
            <person name="Ng W.-L."/>
            <person name="Kazmierczak K.M."/>
            <person name="Andrzejewski T.M."/>
            <person name="Davidsen T.M."/>
            <person name="Wayne K.J."/>
            <person name="Tettelin H."/>
            <person name="Glass J.I."/>
            <person name="Rusch D."/>
            <person name="Podicherti R."/>
            <person name="Tsui H.-C.T."/>
            <person name="Winkler M.E."/>
        </authorList>
    </citation>
    <scope>NUCLEOTIDE SEQUENCE</scope>
</reference>
<protein>
    <recommendedName>
        <fullName evidence="3">Branched-chain-amino-acid aminotransferase</fullName>
    </recommendedName>
</protein>
<dbReference type="InterPro" id="IPR036038">
    <property type="entry name" value="Aminotransferase-like"/>
</dbReference>
<evidence type="ECO:0008006" key="3">
    <source>
        <dbReference type="Google" id="ProtNLM"/>
    </source>
</evidence>
<dbReference type="InterPro" id="IPR043132">
    <property type="entry name" value="BCAT-like_C"/>
</dbReference>
<organism evidence="2">
    <name type="scientific">marine metagenome</name>
    <dbReference type="NCBI Taxonomy" id="408172"/>
    <lineage>
        <taxon>unclassified sequences</taxon>
        <taxon>metagenomes</taxon>
        <taxon>ecological metagenomes</taxon>
    </lineage>
</organism>
<dbReference type="GO" id="GO:0005829">
    <property type="term" value="C:cytosol"/>
    <property type="evidence" value="ECO:0007669"/>
    <property type="project" value="TreeGrafter"/>
</dbReference>
<dbReference type="Gene3D" id="3.30.470.10">
    <property type="match status" value="1"/>
</dbReference>
<dbReference type="InterPro" id="IPR001544">
    <property type="entry name" value="Aminotrans_IV"/>
</dbReference>
<dbReference type="PANTHER" id="PTHR42743">
    <property type="entry name" value="AMINO-ACID AMINOTRANSFERASE"/>
    <property type="match status" value="1"/>
</dbReference>
<dbReference type="GO" id="GO:0003824">
    <property type="term" value="F:catalytic activity"/>
    <property type="evidence" value="ECO:0007669"/>
    <property type="project" value="InterPro"/>
</dbReference>
<dbReference type="PANTHER" id="PTHR42743:SF11">
    <property type="entry name" value="AMINODEOXYCHORISMATE LYASE"/>
    <property type="match status" value="1"/>
</dbReference>
<dbReference type="GO" id="GO:0046394">
    <property type="term" value="P:carboxylic acid biosynthetic process"/>
    <property type="evidence" value="ECO:0007669"/>
    <property type="project" value="UniProtKB-ARBA"/>
</dbReference>
<dbReference type="InterPro" id="IPR050571">
    <property type="entry name" value="Class-IV_PLP-Dep_Aminotrnsfr"/>
</dbReference>
<dbReference type="Pfam" id="PF01063">
    <property type="entry name" value="Aminotran_4"/>
    <property type="match status" value="1"/>
</dbReference>
<dbReference type="AlphaFoldDB" id="A0A383ET38"/>
<dbReference type="SUPFAM" id="SSF56752">
    <property type="entry name" value="D-aminoacid aminotransferase-like PLP-dependent enzymes"/>
    <property type="match status" value="1"/>
</dbReference>
<dbReference type="InterPro" id="IPR043131">
    <property type="entry name" value="BCAT-like_N"/>
</dbReference>
<accession>A0A383ET38</accession>
<evidence type="ECO:0000313" key="2">
    <source>
        <dbReference type="EMBL" id="SVE59490.1"/>
    </source>
</evidence>
<comment type="similarity">
    <text evidence="1">Belongs to the class-IV pyridoxal-phosphate-dependent aminotransferase family.</text>
</comment>
<feature type="non-terminal residue" evidence="2">
    <location>
        <position position="179"/>
    </location>
</feature>
<dbReference type="Gene3D" id="3.20.10.10">
    <property type="entry name" value="D-amino Acid Aminotransferase, subunit A, domain 2"/>
    <property type="match status" value="1"/>
</dbReference>
<dbReference type="EMBL" id="UINC01228257">
    <property type="protein sequence ID" value="SVE59490.1"/>
    <property type="molecule type" value="Genomic_DNA"/>
</dbReference>
<evidence type="ECO:0000256" key="1">
    <source>
        <dbReference type="ARBA" id="ARBA00009320"/>
    </source>
</evidence>
<sequence>MQDYINYIQGSWKKTSKSTVPLNDTGFLLGDGLFETIRFQNRKLFRPNKHLERLHAGLKIIHIHLESSDAYILEILNNIIQKNKLQSGLLRLMITRGNVEGPPWKYEGPASIFINIRPLSPEPTLPIKVVFYPEIKYPIIRYTPAIKSLNYMGNMLAKKNAERDNAYEPVFYNRDGIIT</sequence>